<name>A0A238HGL4_9NEIS</name>
<sequence>MPSFPDLLDIADKSLNIFTVIATGIGWWIGKYQEKHASKEIYFQNEIDKIHKEIKDLLLLVRDDKQFHTCRYLANHIRRSVQSLCQEYQVRDTEIAHELSKLFIYATGKGAYQDSLDMAETCDNLIAKLVLPKKKLIRHK</sequence>
<protein>
    <submittedName>
        <fullName evidence="1">Uncharacterized protein</fullName>
    </submittedName>
</protein>
<dbReference type="Proteomes" id="UP000215450">
    <property type="component" value="Unassembled WGS sequence"/>
</dbReference>
<evidence type="ECO:0000313" key="1">
    <source>
        <dbReference type="EMBL" id="SMQ12512.1"/>
    </source>
</evidence>
<gene>
    <name evidence="2" type="ORF">KEBURONENSIS_01368</name>
    <name evidence="1" type="ORF">KEBURONENSIS_01413</name>
</gene>
<evidence type="ECO:0000313" key="3">
    <source>
        <dbReference type="Proteomes" id="UP000215450"/>
    </source>
</evidence>
<reference evidence="2 3" key="2">
    <citation type="submission" date="2017-06" db="EMBL/GenBank/DDBJ databases">
        <authorList>
            <person name="Kim H.J."/>
            <person name="Triplett B.A."/>
        </authorList>
    </citation>
    <scope>NUCLEOTIDE SEQUENCE [LARGE SCALE GENOMIC DNA]</scope>
    <source>
        <strain evidence="2">Kingella_eburonensis</strain>
    </source>
</reference>
<proteinExistence type="predicted"/>
<dbReference type="EMBL" id="FXUV02000026">
    <property type="protein sequence ID" value="SNB70644.1"/>
    <property type="molecule type" value="Genomic_DNA"/>
</dbReference>
<dbReference type="RefSeq" id="WP_095062691.1">
    <property type="nucleotide sequence ID" value="NZ_FXUV02000026.1"/>
</dbReference>
<evidence type="ECO:0000313" key="2">
    <source>
        <dbReference type="EMBL" id="SNB70644.1"/>
    </source>
</evidence>
<accession>A0A238HGL4</accession>
<dbReference type="AlphaFoldDB" id="A0A238HGL4"/>
<reference evidence="1" key="1">
    <citation type="submission" date="2017-05" db="EMBL/GenBank/DDBJ databases">
        <authorList>
            <person name="Song R."/>
            <person name="Chenine A.L."/>
            <person name="Ruprecht R.M."/>
        </authorList>
    </citation>
    <scope>NUCLEOTIDE SEQUENCE</scope>
    <source>
        <strain evidence="1">Kingella_eburonensis</strain>
    </source>
</reference>
<organism evidence="1">
    <name type="scientific">Kingella negevensis</name>
    <dbReference type="NCBI Taxonomy" id="1522312"/>
    <lineage>
        <taxon>Bacteria</taxon>
        <taxon>Pseudomonadati</taxon>
        <taxon>Pseudomonadota</taxon>
        <taxon>Betaproteobacteria</taxon>
        <taxon>Neisseriales</taxon>
        <taxon>Neisseriaceae</taxon>
        <taxon>Kingella</taxon>
    </lineage>
</organism>
<keyword evidence="3" id="KW-1185">Reference proteome</keyword>
<dbReference type="EMBL" id="FXUV01000023">
    <property type="protein sequence ID" value="SMQ12512.1"/>
    <property type="molecule type" value="Genomic_DNA"/>
</dbReference>
<dbReference type="OrthoDB" id="9862579at2"/>